<reference evidence="4" key="1">
    <citation type="journal article" date="2019" name="Int. J. Syst. Evol. Microbiol.">
        <title>The Global Catalogue of Microorganisms (GCM) 10K type strain sequencing project: providing services to taxonomists for standard genome sequencing and annotation.</title>
        <authorList>
            <consortium name="The Broad Institute Genomics Platform"/>
            <consortium name="The Broad Institute Genome Sequencing Center for Infectious Disease"/>
            <person name="Wu L."/>
            <person name="Ma J."/>
        </authorList>
    </citation>
    <scope>NUCLEOTIDE SEQUENCE [LARGE SCALE GENOMIC DNA]</scope>
    <source>
        <strain evidence="4">CGMCC 1.9106</strain>
    </source>
</reference>
<feature type="transmembrane region" description="Helical" evidence="2">
    <location>
        <begin position="104"/>
        <end position="122"/>
    </location>
</feature>
<feature type="transmembrane region" description="Helical" evidence="2">
    <location>
        <begin position="155"/>
        <end position="173"/>
    </location>
</feature>
<gene>
    <name evidence="3" type="ORF">ACFQO7_00730</name>
</gene>
<dbReference type="EMBL" id="JBHTAC010000001">
    <property type="protein sequence ID" value="MFC7240991.1"/>
    <property type="molecule type" value="Genomic_DNA"/>
</dbReference>
<accession>A0ABW2GLR5</accession>
<feature type="region of interest" description="Disordered" evidence="1">
    <location>
        <begin position="218"/>
        <end position="263"/>
    </location>
</feature>
<keyword evidence="2" id="KW-0472">Membrane</keyword>
<keyword evidence="4" id="KW-1185">Reference proteome</keyword>
<sequence length="263" mass="28223">MSMNALAILAVAAEEQPPALSVALAVEDFAPTLLAFAGFLLLAPSALGRIGAVLMGAGGAAKSTWKLLHAAWSIEVNWLDDLLFPLLAAGGLLLALSLHQSLRWWRWPLLLIGAAVATLAVQARSIQPAFIFATIIVIWISVLGAIRAWRHGNALAAGLFPVSVLAVIVLVPLRGHAASDALAFQWVQQGMNTMAQGIFFVAALLTYRAVKGKGQDFSDADTVTEPAQQWPSGEYATYDGSRRWDPSRGGERYESQGGRRRRL</sequence>
<feature type="transmembrane region" description="Helical" evidence="2">
    <location>
        <begin position="78"/>
        <end position="98"/>
    </location>
</feature>
<evidence type="ECO:0000256" key="1">
    <source>
        <dbReference type="SAM" id="MobiDB-lite"/>
    </source>
</evidence>
<dbReference type="RefSeq" id="WP_376804491.1">
    <property type="nucleotide sequence ID" value="NZ_JBHTAC010000001.1"/>
</dbReference>
<feature type="transmembrane region" description="Helical" evidence="2">
    <location>
        <begin position="35"/>
        <end position="57"/>
    </location>
</feature>
<evidence type="ECO:0000256" key="2">
    <source>
        <dbReference type="SAM" id="Phobius"/>
    </source>
</evidence>
<protein>
    <submittedName>
        <fullName evidence="3">Uncharacterized protein</fullName>
    </submittedName>
</protein>
<keyword evidence="2" id="KW-1133">Transmembrane helix</keyword>
<comment type="caution">
    <text evidence="3">The sequence shown here is derived from an EMBL/GenBank/DDBJ whole genome shotgun (WGS) entry which is preliminary data.</text>
</comment>
<evidence type="ECO:0000313" key="3">
    <source>
        <dbReference type="EMBL" id="MFC7240991.1"/>
    </source>
</evidence>
<keyword evidence="2" id="KW-0812">Transmembrane</keyword>
<feature type="transmembrane region" description="Helical" evidence="2">
    <location>
        <begin position="129"/>
        <end position="149"/>
    </location>
</feature>
<evidence type="ECO:0000313" key="4">
    <source>
        <dbReference type="Proteomes" id="UP001596392"/>
    </source>
</evidence>
<name>A0ABW2GLR5_9ACTN</name>
<organism evidence="3 4">
    <name type="scientific">Catellatospora aurea</name>
    <dbReference type="NCBI Taxonomy" id="1337874"/>
    <lineage>
        <taxon>Bacteria</taxon>
        <taxon>Bacillati</taxon>
        <taxon>Actinomycetota</taxon>
        <taxon>Actinomycetes</taxon>
        <taxon>Micromonosporales</taxon>
        <taxon>Micromonosporaceae</taxon>
        <taxon>Catellatospora</taxon>
    </lineage>
</organism>
<dbReference type="Proteomes" id="UP001596392">
    <property type="component" value="Unassembled WGS sequence"/>
</dbReference>
<proteinExistence type="predicted"/>
<feature type="compositionally biased region" description="Basic and acidic residues" evidence="1">
    <location>
        <begin position="240"/>
        <end position="254"/>
    </location>
</feature>